<name>A0A2N9AL03_METEX</name>
<reference evidence="3" key="1">
    <citation type="submission" date="2017-10" db="EMBL/GenBank/DDBJ databases">
        <authorList>
            <person name="Regsiter A."/>
            <person name="William W."/>
        </authorList>
    </citation>
    <scope>NUCLEOTIDE SEQUENCE [LARGE SCALE GENOMIC DNA]</scope>
</reference>
<organism evidence="2 3">
    <name type="scientific">Methylorubrum extorquens</name>
    <name type="common">Methylobacterium dichloromethanicum</name>
    <name type="synonym">Methylobacterium extorquens</name>
    <dbReference type="NCBI Taxonomy" id="408"/>
    <lineage>
        <taxon>Bacteria</taxon>
        <taxon>Pseudomonadati</taxon>
        <taxon>Pseudomonadota</taxon>
        <taxon>Alphaproteobacteria</taxon>
        <taxon>Hyphomicrobiales</taxon>
        <taxon>Methylobacteriaceae</taxon>
        <taxon>Methylorubrum</taxon>
    </lineage>
</organism>
<sequence>MCLDRDPAAARLREGVVQGVRRQFVDQQRQRGGHGGGERQRLDLRLDPGAVPVEAGGEVCDQVGGELPEVEAGDVALRVQHPVGRGEGADPVGHGLERVAGVALRRAAGLQQHQRRDDLEVVLDPMIDLVEQRGLLFQGRAQVGGPLAHLALQRVVGVAHRQFQAVLVGHVGLGREEEQDLARLVADGIDRHAVPERRAVLAVIEQLALERPARGESRPHRLKHRRIGEGTLQHAAILTVEFLAGIAREPEKGAVGPDDRVVAPPRIGDHHRRRAGLEGCREDLHRDARGQARSFGKTRHLYANTGMPLSSAAREPESPDAFRSVRPRDSNEPALPPFRAVKHGAPCGPVIVPEPAITVLSTMLALYGAQDSDFARDSQGM</sequence>
<feature type="region of interest" description="Disordered" evidence="1">
    <location>
        <begin position="308"/>
        <end position="338"/>
    </location>
</feature>
<dbReference type="AntiFam" id="ANF00090">
    <property type="entry name" value="Shadow ORF (opposite yegE)"/>
</dbReference>
<gene>
    <name evidence="2" type="ORF">TK0001_1433</name>
</gene>
<dbReference type="EMBL" id="LT962688">
    <property type="protein sequence ID" value="SOR28035.1"/>
    <property type="molecule type" value="Genomic_DNA"/>
</dbReference>
<evidence type="ECO:0000256" key="1">
    <source>
        <dbReference type="SAM" id="MobiDB-lite"/>
    </source>
</evidence>
<accession>A0A2N9AL03</accession>
<proteinExistence type="predicted"/>
<evidence type="ECO:0000313" key="2">
    <source>
        <dbReference type="EMBL" id="SOR28035.1"/>
    </source>
</evidence>
<dbReference type="Proteomes" id="UP000233769">
    <property type="component" value="Chromosome tk0001"/>
</dbReference>
<protein>
    <submittedName>
        <fullName evidence="2">Uncharacterized protein</fullName>
    </submittedName>
</protein>
<evidence type="ECO:0000313" key="3">
    <source>
        <dbReference type="Proteomes" id="UP000233769"/>
    </source>
</evidence>
<dbReference type="AlphaFoldDB" id="A0A2N9AL03"/>